<feature type="region of interest" description="Disordered" evidence="5">
    <location>
        <begin position="119"/>
        <end position="188"/>
    </location>
</feature>
<evidence type="ECO:0008006" key="8">
    <source>
        <dbReference type="Google" id="ProtNLM"/>
    </source>
</evidence>
<keyword evidence="2 6" id="KW-0812">Transmembrane</keyword>
<dbReference type="AlphaFoldDB" id="A0A212JL09"/>
<feature type="transmembrane region" description="Helical" evidence="6">
    <location>
        <begin position="9"/>
        <end position="30"/>
    </location>
</feature>
<dbReference type="EMBL" id="FLUL01000001">
    <property type="protein sequence ID" value="SBW00129.1"/>
    <property type="molecule type" value="Genomic_DNA"/>
</dbReference>
<dbReference type="GO" id="GO:0016020">
    <property type="term" value="C:membrane"/>
    <property type="evidence" value="ECO:0007669"/>
    <property type="project" value="UniProtKB-SubCell"/>
</dbReference>
<dbReference type="NCBIfam" id="TIGR01352">
    <property type="entry name" value="tonB_Cterm"/>
    <property type="match status" value="1"/>
</dbReference>
<protein>
    <recommendedName>
        <fullName evidence="8">TonB C-terminal domain-containing protein</fullName>
    </recommendedName>
</protein>
<evidence type="ECO:0000313" key="7">
    <source>
        <dbReference type="EMBL" id="SBW00129.1"/>
    </source>
</evidence>
<evidence type="ECO:0000256" key="2">
    <source>
        <dbReference type="ARBA" id="ARBA00022692"/>
    </source>
</evidence>
<feature type="compositionally biased region" description="Basic and acidic residues" evidence="5">
    <location>
        <begin position="119"/>
        <end position="150"/>
    </location>
</feature>
<organism evidence="7">
    <name type="scientific">uncultured Dysgonomonas sp</name>
    <dbReference type="NCBI Taxonomy" id="206096"/>
    <lineage>
        <taxon>Bacteria</taxon>
        <taxon>Pseudomonadati</taxon>
        <taxon>Bacteroidota</taxon>
        <taxon>Bacteroidia</taxon>
        <taxon>Bacteroidales</taxon>
        <taxon>Dysgonomonadaceae</taxon>
        <taxon>Dysgonomonas</taxon>
        <taxon>environmental samples</taxon>
    </lineage>
</organism>
<evidence type="ECO:0000256" key="4">
    <source>
        <dbReference type="ARBA" id="ARBA00023136"/>
    </source>
</evidence>
<dbReference type="InterPro" id="IPR006260">
    <property type="entry name" value="TonB/TolA_C"/>
</dbReference>
<sequence length="287" mass="30192">MEAQKDKIIGLGATIGFHLLIILALIFYTLDLTPMARTAEDLGGVPVMFGNVPDAFGDDEPFGRGNGDVGAEEATSPNVVEDPIPMVENTATKTKPAVSNTKEAPVTQNLEETVAIKEAKKKAEEKKQQEADERRKKAEADRVAQQEAAKKGQINNQMAGLFGNGTGSGSRGNTEGTGTQGVPTGNASYGKTSGVGGWGSFDLGGRSLGSGGLIKPNYSVDDYGTVVVDILVNAKGDVIDARIGKGTNTPNTNLRNEAIIAAKRTKFNTVSSVTNQKGTITYKFNLN</sequence>
<reference evidence="7" key="1">
    <citation type="submission" date="2016-04" db="EMBL/GenBank/DDBJ databases">
        <authorList>
            <person name="Evans L.H."/>
            <person name="Alamgir A."/>
            <person name="Owens N."/>
            <person name="Weber N.D."/>
            <person name="Virtaneva K."/>
            <person name="Barbian K."/>
            <person name="Babar A."/>
            <person name="Rosenke K."/>
        </authorList>
    </citation>
    <scope>NUCLEOTIDE SEQUENCE</scope>
    <source>
        <strain evidence="7">86-2</strain>
    </source>
</reference>
<evidence type="ECO:0000256" key="3">
    <source>
        <dbReference type="ARBA" id="ARBA00022989"/>
    </source>
</evidence>
<name>A0A212JL09_9BACT</name>
<comment type="subcellular location">
    <subcellularLocation>
        <location evidence="1">Membrane</location>
        <topology evidence="1">Single-pass membrane protein</topology>
    </subcellularLocation>
</comment>
<accession>A0A212JL09</accession>
<dbReference type="RefSeq" id="WP_296949268.1">
    <property type="nucleotide sequence ID" value="NZ_LT599021.1"/>
</dbReference>
<evidence type="ECO:0000256" key="1">
    <source>
        <dbReference type="ARBA" id="ARBA00004167"/>
    </source>
</evidence>
<evidence type="ECO:0000256" key="6">
    <source>
        <dbReference type="SAM" id="Phobius"/>
    </source>
</evidence>
<keyword evidence="3 6" id="KW-1133">Transmembrane helix</keyword>
<gene>
    <name evidence="7" type="ORF">KL86DYS2_11795</name>
</gene>
<keyword evidence="4 6" id="KW-0472">Membrane</keyword>
<proteinExistence type="predicted"/>
<evidence type="ECO:0000256" key="5">
    <source>
        <dbReference type="SAM" id="MobiDB-lite"/>
    </source>
</evidence>